<evidence type="ECO:0000313" key="3">
    <source>
        <dbReference type="Proteomes" id="UP000187891"/>
    </source>
</evidence>
<organism evidence="2 3">
    <name type="scientific">Agrobacterium rosae</name>
    <dbReference type="NCBI Taxonomy" id="1972867"/>
    <lineage>
        <taxon>Bacteria</taxon>
        <taxon>Pseudomonadati</taxon>
        <taxon>Pseudomonadota</taxon>
        <taxon>Alphaproteobacteria</taxon>
        <taxon>Hyphomicrobiales</taxon>
        <taxon>Rhizobiaceae</taxon>
        <taxon>Rhizobium/Agrobacterium group</taxon>
        <taxon>Agrobacterium</taxon>
    </lineage>
</organism>
<protein>
    <recommendedName>
        <fullName evidence="4">Type IV secretion protein Rhs</fullName>
    </recommendedName>
</protein>
<evidence type="ECO:0008006" key="4">
    <source>
        <dbReference type="Google" id="ProtNLM"/>
    </source>
</evidence>
<feature type="region of interest" description="Disordered" evidence="1">
    <location>
        <begin position="257"/>
        <end position="282"/>
    </location>
</feature>
<dbReference type="AlphaFoldDB" id="A0A1R3U743"/>
<proteinExistence type="predicted"/>
<evidence type="ECO:0000313" key="2">
    <source>
        <dbReference type="EMBL" id="SCX35157.1"/>
    </source>
</evidence>
<sequence length="282" mass="30071">MGSQLSAAGVDVNQTRSAFSQMQQLNAKYGELATDAGLAAGGALPPPFGTAVDVASLGRSLWKGDWGGALIDVVGFAPLIGDGAKAAKVANRLNDLRRSLDVTKSALQRNLNLTKTTAAKYWDDIAKRNRAAYEKAIEACATKACRDAKASLKGPQYRNTPTDGPNGNWVGERGDSAWQPSNGGPPIQYKNGFPDYSAHSQGNIDIPMKGNRTSDFDAATNGMREQLNDPNWRLPRDMTWHHHENGTTMQLIPKSIHATGDGASTPHMGGASLYSGSNATEF</sequence>
<dbReference type="Proteomes" id="UP000187891">
    <property type="component" value="Unassembled WGS sequence"/>
</dbReference>
<dbReference type="EMBL" id="FMUE01000019">
    <property type="protein sequence ID" value="SCX35157.1"/>
    <property type="molecule type" value="Genomic_DNA"/>
</dbReference>
<gene>
    <name evidence="2" type="ORF">DSM25559_4828</name>
</gene>
<dbReference type="Pfam" id="PF14414">
    <property type="entry name" value="WHH"/>
    <property type="match status" value="1"/>
</dbReference>
<dbReference type="CDD" id="cd20745">
    <property type="entry name" value="FIX_RhsA_AHH_HNH-like"/>
    <property type="match status" value="1"/>
</dbReference>
<reference evidence="3" key="1">
    <citation type="submission" date="2016-10" db="EMBL/GenBank/DDBJ databases">
        <authorList>
            <person name="Wibberg D."/>
        </authorList>
    </citation>
    <scope>NUCLEOTIDE SEQUENCE [LARGE SCALE GENOMIC DNA]</scope>
</reference>
<accession>A0A1R3U743</accession>
<dbReference type="InterPro" id="IPR032869">
    <property type="entry name" value="WHH_dom_containing"/>
</dbReference>
<dbReference type="STRING" id="1907666.DSM25559_4828"/>
<evidence type="ECO:0000256" key="1">
    <source>
        <dbReference type="SAM" id="MobiDB-lite"/>
    </source>
</evidence>
<name>A0A1R3U743_9HYPH</name>